<proteinExistence type="predicted"/>
<gene>
    <name evidence="1" type="ORF">THAOC_17529</name>
</gene>
<name>K0SAA6_THAOC</name>
<keyword evidence="2" id="KW-1185">Reference proteome</keyword>
<accession>K0SAA6</accession>
<dbReference type="EMBL" id="AGNL01019347">
    <property type="protein sequence ID" value="EJK61894.1"/>
    <property type="molecule type" value="Genomic_DNA"/>
</dbReference>
<dbReference type="Proteomes" id="UP000266841">
    <property type="component" value="Unassembled WGS sequence"/>
</dbReference>
<reference evidence="1 2" key="1">
    <citation type="journal article" date="2012" name="Genome Biol.">
        <title>Genome and low-iron response of an oceanic diatom adapted to chronic iron limitation.</title>
        <authorList>
            <person name="Lommer M."/>
            <person name="Specht M."/>
            <person name="Roy A.S."/>
            <person name="Kraemer L."/>
            <person name="Andreson R."/>
            <person name="Gutowska M.A."/>
            <person name="Wolf J."/>
            <person name="Bergner S.V."/>
            <person name="Schilhabel M.B."/>
            <person name="Klostermeier U.C."/>
            <person name="Beiko R.G."/>
            <person name="Rosenstiel P."/>
            <person name="Hippler M."/>
            <person name="Laroche J."/>
        </authorList>
    </citation>
    <scope>NUCLEOTIDE SEQUENCE [LARGE SCALE GENOMIC DNA]</scope>
    <source>
        <strain evidence="1 2">CCMP1005</strain>
    </source>
</reference>
<protein>
    <submittedName>
        <fullName evidence="1">Uncharacterized protein</fullName>
    </submittedName>
</protein>
<evidence type="ECO:0000313" key="1">
    <source>
        <dbReference type="EMBL" id="EJK61894.1"/>
    </source>
</evidence>
<sequence>MGIFSFAYGLRRLCRQMALSLHHAYRLRADAALSPTAALPTVAPDADTVTLWASAPDSDSTRFRDGWTSRVSCSHQSGRQDECGVYISGGPRPYEQGSPYRANPRGSVFGVQEPVVRPDDVATTPNTAKRESRYVADAALLSAMERIHLYSLRRRQVVRTTGDPAGLASTADQKLLENVWVHTHSIIVTYFFKLFCSASDAKPVAPSSLAEPTPSSTELIVRPEDAELSARPAIPSEIITNVLLVQLTCHLTGLAKETIEEARTAQPSLKTTTEGAVNVNEALAATLAAARTSLQE</sequence>
<organism evidence="1 2">
    <name type="scientific">Thalassiosira oceanica</name>
    <name type="common">Marine diatom</name>
    <dbReference type="NCBI Taxonomy" id="159749"/>
    <lineage>
        <taxon>Eukaryota</taxon>
        <taxon>Sar</taxon>
        <taxon>Stramenopiles</taxon>
        <taxon>Ochrophyta</taxon>
        <taxon>Bacillariophyta</taxon>
        <taxon>Coscinodiscophyceae</taxon>
        <taxon>Thalassiosirophycidae</taxon>
        <taxon>Thalassiosirales</taxon>
        <taxon>Thalassiosiraceae</taxon>
        <taxon>Thalassiosira</taxon>
    </lineage>
</organism>
<evidence type="ECO:0000313" key="2">
    <source>
        <dbReference type="Proteomes" id="UP000266841"/>
    </source>
</evidence>
<dbReference type="AlphaFoldDB" id="K0SAA6"/>
<comment type="caution">
    <text evidence="1">The sequence shown here is derived from an EMBL/GenBank/DDBJ whole genome shotgun (WGS) entry which is preliminary data.</text>
</comment>